<accession>A0A2D0NCB8</accession>
<dbReference type="Gene3D" id="3.40.50.720">
    <property type="entry name" value="NAD(P)-binding Rossmann-like Domain"/>
    <property type="match status" value="1"/>
</dbReference>
<keyword evidence="6" id="KW-1185">Reference proteome</keyword>
<dbReference type="InterPro" id="IPR036291">
    <property type="entry name" value="NAD(P)-bd_dom_sf"/>
</dbReference>
<reference evidence="5 6" key="1">
    <citation type="submission" date="2017-10" db="EMBL/GenBank/DDBJ databases">
        <title>The draft genome sequence of Lewinella nigricans NBRC 102662.</title>
        <authorList>
            <person name="Wang K."/>
        </authorList>
    </citation>
    <scope>NUCLEOTIDE SEQUENCE [LARGE SCALE GENOMIC DNA]</scope>
    <source>
        <strain evidence="5 6">NBRC 102662</strain>
    </source>
</reference>
<dbReference type="GO" id="GO:0000166">
    <property type="term" value="F:nucleotide binding"/>
    <property type="evidence" value="ECO:0007669"/>
    <property type="project" value="InterPro"/>
</dbReference>
<dbReference type="Proteomes" id="UP000223913">
    <property type="component" value="Unassembled WGS sequence"/>
</dbReference>
<dbReference type="SUPFAM" id="SSF51735">
    <property type="entry name" value="NAD(P)-binding Rossmann-fold domains"/>
    <property type="match status" value="1"/>
</dbReference>
<protein>
    <submittedName>
        <fullName evidence="5">Glucose-fructose oxidoreductase</fullName>
    </submittedName>
</protein>
<gene>
    <name evidence="5" type="ORF">CRP01_13595</name>
</gene>
<keyword evidence="2" id="KW-0560">Oxidoreductase</keyword>
<dbReference type="OrthoDB" id="9795543at2"/>
<dbReference type="GO" id="GO:0016491">
    <property type="term" value="F:oxidoreductase activity"/>
    <property type="evidence" value="ECO:0007669"/>
    <property type="project" value="UniProtKB-KW"/>
</dbReference>
<dbReference type="PRINTS" id="PR01775">
    <property type="entry name" value="GLFROXRDTASE"/>
</dbReference>
<comment type="caution">
    <text evidence="5">The sequence shown here is derived from an EMBL/GenBank/DDBJ whole genome shotgun (WGS) entry which is preliminary data.</text>
</comment>
<dbReference type="Pfam" id="PF22725">
    <property type="entry name" value="GFO_IDH_MocA_C3"/>
    <property type="match status" value="1"/>
</dbReference>
<sequence length="374" mass="41215">MKKQPSNLDRRQFLKKAGLGIGLSTLATSAYPFADLYGTPRSEEDKLGIALVGLGGYSKGKLAPAFEFTKFCKLSGIVTGSPDKAKEWMEQHNIPEKNVYNYDNFDTIADNPDIDIVYVVLPNAMHADYVIRAAKAGKHVICEKPFDISVKKAQAAVDACKAAGKLLQIGYRCQYDPFHQEIMRIGREKVLGDIKVIRTSDSFFGVNSSNWRFTDRELAGGGALMDIGVYCIQGARYSSGEEPVAVWANTFNTYPGKMDGMEETITFTMEFPSGAIANCTASYVARADELHISAEKGNYGLEPGYGYAPPQGYMQNEKMDFERHNQQAVQMDAFARNILDGTPVIADGEEGVQDMRVIEAIYKSAKKGGKRVKL</sequence>
<feature type="domain" description="Gfo/Idh/MocA-like oxidoreductase N-terminal" evidence="3">
    <location>
        <begin position="48"/>
        <end position="171"/>
    </location>
</feature>
<dbReference type="InterPro" id="IPR000683">
    <property type="entry name" value="Gfo/Idh/MocA-like_OxRdtase_N"/>
</dbReference>
<dbReference type="PROSITE" id="PS51318">
    <property type="entry name" value="TAT"/>
    <property type="match status" value="1"/>
</dbReference>
<evidence type="ECO:0000313" key="5">
    <source>
        <dbReference type="EMBL" id="PHN06135.1"/>
    </source>
</evidence>
<evidence type="ECO:0000313" key="6">
    <source>
        <dbReference type="Proteomes" id="UP000223913"/>
    </source>
</evidence>
<comment type="similarity">
    <text evidence="1">Belongs to the Gfo/Idh/MocA family.</text>
</comment>
<evidence type="ECO:0000256" key="1">
    <source>
        <dbReference type="ARBA" id="ARBA00010928"/>
    </source>
</evidence>
<dbReference type="InterPro" id="IPR008354">
    <property type="entry name" value="Glc-Fru_OxRdtase_bac"/>
</dbReference>
<dbReference type="PANTHER" id="PTHR22604">
    <property type="entry name" value="OXIDOREDUCTASES"/>
    <property type="match status" value="1"/>
</dbReference>
<dbReference type="EMBL" id="PDUD01000019">
    <property type="protein sequence ID" value="PHN06135.1"/>
    <property type="molecule type" value="Genomic_DNA"/>
</dbReference>
<dbReference type="PANTHER" id="PTHR22604:SF105">
    <property type="entry name" value="TRANS-1,2-DIHYDROBENZENE-1,2-DIOL DEHYDROGENASE"/>
    <property type="match status" value="1"/>
</dbReference>
<dbReference type="InterPro" id="IPR050984">
    <property type="entry name" value="Gfo/Idh/MocA_domain"/>
</dbReference>
<evidence type="ECO:0000259" key="4">
    <source>
        <dbReference type="Pfam" id="PF22725"/>
    </source>
</evidence>
<feature type="domain" description="GFO/IDH/MocA-like oxidoreductase" evidence="4">
    <location>
        <begin position="180"/>
        <end position="297"/>
    </location>
</feature>
<organism evidence="5 6">
    <name type="scientific">Flavilitoribacter nigricans (strain ATCC 23147 / DSM 23189 / NBRC 102662 / NCIMB 1420 / SS-2)</name>
    <name type="common">Lewinella nigricans</name>
    <dbReference type="NCBI Taxonomy" id="1122177"/>
    <lineage>
        <taxon>Bacteria</taxon>
        <taxon>Pseudomonadati</taxon>
        <taxon>Bacteroidota</taxon>
        <taxon>Saprospiria</taxon>
        <taxon>Saprospirales</taxon>
        <taxon>Lewinellaceae</taxon>
        <taxon>Flavilitoribacter</taxon>
    </lineage>
</organism>
<evidence type="ECO:0000259" key="3">
    <source>
        <dbReference type="Pfam" id="PF01408"/>
    </source>
</evidence>
<dbReference type="AlphaFoldDB" id="A0A2D0NCB8"/>
<dbReference type="Pfam" id="PF01408">
    <property type="entry name" value="GFO_IDH_MocA"/>
    <property type="match status" value="1"/>
</dbReference>
<dbReference type="RefSeq" id="WP_099150729.1">
    <property type="nucleotide sequence ID" value="NZ_PDUD01000019.1"/>
</dbReference>
<dbReference type="SUPFAM" id="SSF55347">
    <property type="entry name" value="Glyceraldehyde-3-phosphate dehydrogenase-like, C-terminal domain"/>
    <property type="match status" value="1"/>
</dbReference>
<dbReference type="Gene3D" id="3.30.360.10">
    <property type="entry name" value="Dihydrodipicolinate Reductase, domain 2"/>
    <property type="match status" value="1"/>
</dbReference>
<dbReference type="InterPro" id="IPR006311">
    <property type="entry name" value="TAT_signal"/>
</dbReference>
<proteinExistence type="inferred from homology"/>
<dbReference type="InterPro" id="IPR055170">
    <property type="entry name" value="GFO_IDH_MocA-like_dom"/>
</dbReference>
<evidence type="ECO:0000256" key="2">
    <source>
        <dbReference type="ARBA" id="ARBA00023002"/>
    </source>
</evidence>
<name>A0A2D0NCB8_FLAN2</name>